<feature type="domain" description="Pterin-binding" evidence="10">
    <location>
        <begin position="19"/>
        <end position="267"/>
    </location>
</feature>
<dbReference type="GO" id="GO:0004156">
    <property type="term" value="F:dihydropteroate synthase activity"/>
    <property type="evidence" value="ECO:0007669"/>
    <property type="project" value="UniProtKB-EC"/>
</dbReference>
<evidence type="ECO:0000256" key="3">
    <source>
        <dbReference type="ARBA" id="ARBA00004763"/>
    </source>
</evidence>
<evidence type="ECO:0000313" key="12">
    <source>
        <dbReference type="Proteomes" id="UP001549076"/>
    </source>
</evidence>
<comment type="function">
    <text evidence="9">Catalyzes the condensation of para-aminobenzoate (pABA) with 6-hydroxymethyl-7,8-dihydropterin diphosphate (DHPt-PP) to form 7,8-dihydropteroate (H2Pte), the immediate precursor of folate derivatives.</text>
</comment>
<keyword evidence="12" id="KW-1185">Reference proteome</keyword>
<dbReference type="InterPro" id="IPR006390">
    <property type="entry name" value="DHP_synth_dom"/>
</dbReference>
<dbReference type="PROSITE" id="PS00793">
    <property type="entry name" value="DHPS_2"/>
    <property type="match status" value="1"/>
</dbReference>
<dbReference type="PANTHER" id="PTHR20941">
    <property type="entry name" value="FOLATE SYNTHESIS PROTEINS"/>
    <property type="match status" value="1"/>
</dbReference>
<evidence type="ECO:0000256" key="1">
    <source>
        <dbReference type="ARBA" id="ARBA00000012"/>
    </source>
</evidence>
<organism evidence="11 12">
    <name type="scientific">Aquamicrobium terrae</name>
    <dbReference type="NCBI Taxonomy" id="1324945"/>
    <lineage>
        <taxon>Bacteria</taxon>
        <taxon>Pseudomonadati</taxon>
        <taxon>Pseudomonadota</taxon>
        <taxon>Alphaproteobacteria</taxon>
        <taxon>Hyphomicrobiales</taxon>
        <taxon>Phyllobacteriaceae</taxon>
        <taxon>Aquamicrobium</taxon>
    </lineage>
</organism>
<dbReference type="EMBL" id="JBEPML010000001">
    <property type="protein sequence ID" value="MET3790186.1"/>
    <property type="molecule type" value="Genomic_DNA"/>
</dbReference>
<reference evidence="11 12" key="1">
    <citation type="submission" date="2024-06" db="EMBL/GenBank/DDBJ databases">
        <title>Genomic Encyclopedia of Type Strains, Phase IV (KMG-IV): sequencing the most valuable type-strain genomes for metagenomic binning, comparative biology and taxonomic classification.</title>
        <authorList>
            <person name="Goeker M."/>
        </authorList>
    </citation>
    <scope>NUCLEOTIDE SEQUENCE [LARGE SCALE GENOMIC DNA]</scope>
    <source>
        <strain evidence="11 12">DSM 27865</strain>
    </source>
</reference>
<keyword evidence="7 9" id="KW-0460">Magnesium</keyword>
<dbReference type="PROSITE" id="PS50972">
    <property type="entry name" value="PTERIN_BINDING"/>
    <property type="match status" value="1"/>
</dbReference>
<dbReference type="InterPro" id="IPR045031">
    <property type="entry name" value="DHP_synth-like"/>
</dbReference>
<dbReference type="EC" id="2.5.1.15" evidence="4 9"/>
<dbReference type="Proteomes" id="UP001549076">
    <property type="component" value="Unassembled WGS sequence"/>
</dbReference>
<accession>A0ABV2MTR0</accession>
<comment type="caution">
    <text evidence="11">The sequence shown here is derived from an EMBL/GenBank/DDBJ whole genome shotgun (WGS) entry which is preliminary data.</text>
</comment>
<dbReference type="SUPFAM" id="SSF51717">
    <property type="entry name" value="Dihydropteroate synthetase-like"/>
    <property type="match status" value="1"/>
</dbReference>
<comment type="pathway">
    <text evidence="3 9">Cofactor biosynthesis; tetrahydrofolate biosynthesis; 7,8-dihydrofolate from 2-amino-4-hydroxy-6-hydroxymethyl-7,8-dihydropteridine diphosphate and 4-aminobenzoate: step 1/2.</text>
</comment>
<evidence type="ECO:0000259" key="10">
    <source>
        <dbReference type="PROSITE" id="PS50972"/>
    </source>
</evidence>
<dbReference type="InterPro" id="IPR011005">
    <property type="entry name" value="Dihydropteroate_synth-like_sf"/>
</dbReference>
<evidence type="ECO:0000256" key="9">
    <source>
        <dbReference type="RuleBase" id="RU361205"/>
    </source>
</evidence>
<sequence>MMRRWHLAHGRHIDLGARAVVMGILNVTPNSFSDGGRYNSLDDAVAQARLMVEQGASIIDVGGESTGPSAAPISAREEQERALPVIEALAPLHGTLISIDTYREETARLAVAAGAHIVNDVWGLQREPGIARVAAETGAGLVIMHTGRGREKLADPIEDQFLFLRRSLEIAHEAGIADERIVLDPGFGFAKETPEDNLDLMARFEELHALGFPLMAGTSRKRFIGVVTGREAPHRDAGTAATSVILRLKGAQLFRVHDVAINMDALAVADAMLTRQAHLSARSGQ</sequence>
<dbReference type="RefSeq" id="WP_354192285.1">
    <property type="nucleotide sequence ID" value="NZ_JBEPML010000001.1"/>
</dbReference>
<dbReference type="Pfam" id="PF00809">
    <property type="entry name" value="Pterin_bind"/>
    <property type="match status" value="1"/>
</dbReference>
<keyword evidence="5 9" id="KW-0808">Transferase</keyword>
<comment type="cofactor">
    <cofactor evidence="2 9">
        <name>Mg(2+)</name>
        <dbReference type="ChEBI" id="CHEBI:18420"/>
    </cofactor>
</comment>
<keyword evidence="8 9" id="KW-0289">Folate biosynthesis</keyword>
<evidence type="ECO:0000313" key="11">
    <source>
        <dbReference type="EMBL" id="MET3790186.1"/>
    </source>
</evidence>
<protein>
    <recommendedName>
        <fullName evidence="4 9">Dihydropteroate synthase</fullName>
        <shortName evidence="9">DHPS</shortName>
        <ecNumber evidence="4 9">2.5.1.15</ecNumber>
    </recommendedName>
    <alternativeName>
        <fullName evidence="9">Dihydropteroate pyrophosphorylase</fullName>
    </alternativeName>
</protein>
<evidence type="ECO:0000256" key="6">
    <source>
        <dbReference type="ARBA" id="ARBA00022723"/>
    </source>
</evidence>
<evidence type="ECO:0000256" key="8">
    <source>
        <dbReference type="ARBA" id="ARBA00022909"/>
    </source>
</evidence>
<dbReference type="CDD" id="cd00739">
    <property type="entry name" value="DHPS"/>
    <property type="match status" value="1"/>
</dbReference>
<dbReference type="InterPro" id="IPR000489">
    <property type="entry name" value="Pterin-binding_dom"/>
</dbReference>
<dbReference type="PANTHER" id="PTHR20941:SF1">
    <property type="entry name" value="FOLIC ACID SYNTHESIS PROTEIN FOL1"/>
    <property type="match status" value="1"/>
</dbReference>
<dbReference type="NCBIfam" id="TIGR01496">
    <property type="entry name" value="DHPS"/>
    <property type="match status" value="1"/>
</dbReference>
<proteinExistence type="inferred from homology"/>
<dbReference type="Gene3D" id="3.20.20.20">
    <property type="entry name" value="Dihydropteroate synthase-like"/>
    <property type="match status" value="1"/>
</dbReference>
<evidence type="ECO:0000256" key="5">
    <source>
        <dbReference type="ARBA" id="ARBA00022679"/>
    </source>
</evidence>
<evidence type="ECO:0000256" key="4">
    <source>
        <dbReference type="ARBA" id="ARBA00012458"/>
    </source>
</evidence>
<name>A0ABV2MTR0_9HYPH</name>
<gene>
    <name evidence="11" type="ORF">ABID37_000370</name>
</gene>
<evidence type="ECO:0000256" key="2">
    <source>
        <dbReference type="ARBA" id="ARBA00001946"/>
    </source>
</evidence>
<comment type="similarity">
    <text evidence="9">Belongs to the DHPS family.</text>
</comment>
<keyword evidence="6 9" id="KW-0479">Metal-binding</keyword>
<dbReference type="PROSITE" id="PS00792">
    <property type="entry name" value="DHPS_1"/>
    <property type="match status" value="1"/>
</dbReference>
<evidence type="ECO:0000256" key="7">
    <source>
        <dbReference type="ARBA" id="ARBA00022842"/>
    </source>
</evidence>
<comment type="catalytic activity">
    <reaction evidence="1">
        <text>(7,8-dihydropterin-6-yl)methyl diphosphate + 4-aminobenzoate = 7,8-dihydropteroate + diphosphate</text>
        <dbReference type="Rhea" id="RHEA:19949"/>
        <dbReference type="ChEBI" id="CHEBI:17836"/>
        <dbReference type="ChEBI" id="CHEBI:17839"/>
        <dbReference type="ChEBI" id="CHEBI:33019"/>
        <dbReference type="ChEBI" id="CHEBI:72950"/>
        <dbReference type="EC" id="2.5.1.15"/>
    </reaction>
</comment>